<evidence type="ECO:0000313" key="9">
    <source>
        <dbReference type="Proteomes" id="UP001642484"/>
    </source>
</evidence>
<organism evidence="8 9">
    <name type="scientific">Durusdinium trenchii</name>
    <dbReference type="NCBI Taxonomy" id="1381693"/>
    <lineage>
        <taxon>Eukaryota</taxon>
        <taxon>Sar</taxon>
        <taxon>Alveolata</taxon>
        <taxon>Dinophyceae</taxon>
        <taxon>Suessiales</taxon>
        <taxon>Symbiodiniaceae</taxon>
        <taxon>Durusdinium</taxon>
    </lineage>
</organism>
<dbReference type="SUPFAM" id="SSF50156">
    <property type="entry name" value="PDZ domain-like"/>
    <property type="match status" value="2"/>
</dbReference>
<proteinExistence type="predicted"/>
<feature type="domain" description="PDZ" evidence="6">
    <location>
        <begin position="1"/>
        <end position="44"/>
    </location>
</feature>
<reference evidence="8 9" key="1">
    <citation type="submission" date="2024-02" db="EMBL/GenBank/DDBJ databases">
        <authorList>
            <person name="Chen Y."/>
            <person name="Shah S."/>
            <person name="Dougan E. K."/>
            <person name="Thang M."/>
            <person name="Chan C."/>
        </authorList>
    </citation>
    <scope>NUCLEOTIDE SEQUENCE [LARGE SCALE GENOMIC DNA]</scope>
</reference>
<accession>A0ABP0J8K6</accession>
<feature type="region of interest" description="Disordered" evidence="5">
    <location>
        <begin position="341"/>
        <end position="413"/>
    </location>
</feature>
<dbReference type="Pfam" id="PF04495">
    <property type="entry name" value="GRASP55_65"/>
    <property type="match status" value="1"/>
</dbReference>
<comment type="subcellular location">
    <subcellularLocation>
        <location evidence="1">Golgi apparatus membrane</location>
    </subcellularLocation>
</comment>
<name>A0ABP0J8K6_9DINO</name>
<dbReference type="EMBL" id="CAXAMN010004669">
    <property type="protein sequence ID" value="CAK9010524.1"/>
    <property type="molecule type" value="Genomic_DNA"/>
</dbReference>
<comment type="caution">
    <text evidence="8">The sequence shown here is derived from an EMBL/GenBank/DDBJ whole genome shotgun (WGS) entry which is preliminary data.</text>
</comment>
<dbReference type="InterPro" id="IPR001478">
    <property type="entry name" value="PDZ"/>
</dbReference>
<feature type="compositionally biased region" description="Pro residues" evidence="5">
    <location>
        <begin position="201"/>
        <end position="215"/>
    </location>
</feature>
<feature type="compositionally biased region" description="Low complexity" evidence="5">
    <location>
        <begin position="292"/>
        <end position="319"/>
    </location>
</feature>
<dbReference type="Gene3D" id="2.30.42.10">
    <property type="match status" value="2"/>
</dbReference>
<keyword evidence="2" id="KW-0677">Repeat</keyword>
<evidence type="ECO:0000259" key="7">
    <source>
        <dbReference type="PROSITE" id="PS51865"/>
    </source>
</evidence>
<sequence>MGGSASTEIGGVRVFKVSPGSPAAEAGLEVFFDFIVAINGVNLEPGEQSVFAKHIQDAENGTAKITVYNTRANMTREVTVMPRKWAGNGLLGATVRYDAVDVAENHGIRVLEVFPNSPAAHAGLVPFQDFLLGTPQRVFHDIDELVEVVQANINERMQVYVYNADSESVRETILMPNNAWGGDGCIGCDIGTGLLHRIPAPRRPPGGPMAPPQAPGAPLAGAPLSAAPICVPGAAAPPAKTAGGSAGGIPPVPGAIPPPGGIPAPGGIPPPGGAPPPGGTALPAIRPGGTWAPAAPQVPQAPQAPQAPAAPAGSQAGAGATITPEAMAQLQAQIHQMGLGAAPSNGEVVSPISSMPENPKAPPSTPMNWQEVPPVDLSAAMDPSKFAGLSGHASPAILSGNASPANAPTVPRV</sequence>
<dbReference type="PROSITE" id="PS51865">
    <property type="entry name" value="PDZ_GRASP"/>
    <property type="match status" value="2"/>
</dbReference>
<gene>
    <name evidence="8" type="ORF">CCMP2556_LOCUS10102</name>
</gene>
<dbReference type="PROSITE" id="PS50106">
    <property type="entry name" value="PDZ"/>
    <property type="match status" value="1"/>
</dbReference>
<feature type="compositionally biased region" description="Pro residues" evidence="5">
    <location>
        <begin position="256"/>
        <end position="278"/>
    </location>
</feature>
<evidence type="ECO:0008006" key="10">
    <source>
        <dbReference type="Google" id="ProtNLM"/>
    </source>
</evidence>
<evidence type="ECO:0000256" key="1">
    <source>
        <dbReference type="ARBA" id="ARBA00004394"/>
    </source>
</evidence>
<feature type="region of interest" description="Disordered" evidence="5">
    <location>
        <begin position="256"/>
        <end position="319"/>
    </location>
</feature>
<evidence type="ECO:0000256" key="2">
    <source>
        <dbReference type="ARBA" id="ARBA00022737"/>
    </source>
</evidence>
<evidence type="ECO:0000313" key="8">
    <source>
        <dbReference type="EMBL" id="CAK9010524.1"/>
    </source>
</evidence>
<dbReference type="InterPro" id="IPR024958">
    <property type="entry name" value="GRASP_PDZ"/>
</dbReference>
<dbReference type="Proteomes" id="UP001642484">
    <property type="component" value="Unassembled WGS sequence"/>
</dbReference>
<evidence type="ECO:0000256" key="4">
    <source>
        <dbReference type="ARBA" id="ARBA00023136"/>
    </source>
</evidence>
<dbReference type="InterPro" id="IPR036034">
    <property type="entry name" value="PDZ_sf"/>
</dbReference>
<keyword evidence="3" id="KW-0333">Golgi apparatus</keyword>
<feature type="region of interest" description="Disordered" evidence="5">
    <location>
        <begin position="201"/>
        <end position="220"/>
    </location>
</feature>
<evidence type="ECO:0000256" key="5">
    <source>
        <dbReference type="SAM" id="MobiDB-lite"/>
    </source>
</evidence>
<dbReference type="InterPro" id="IPR007583">
    <property type="entry name" value="GRASP55_65"/>
</dbReference>
<evidence type="ECO:0000256" key="3">
    <source>
        <dbReference type="ARBA" id="ARBA00023034"/>
    </source>
</evidence>
<protein>
    <recommendedName>
        <fullName evidence="10">Golgi reassembly-stacking protein 2</fullName>
    </recommendedName>
</protein>
<keyword evidence="4" id="KW-0472">Membrane</keyword>
<dbReference type="PANTHER" id="PTHR12893:SF0">
    <property type="entry name" value="GRASP65"/>
    <property type="match status" value="1"/>
</dbReference>
<dbReference type="PANTHER" id="PTHR12893">
    <property type="entry name" value="GOLGI REASSEMBLY STACKING PROTEIN GRASP"/>
    <property type="match status" value="1"/>
</dbReference>
<feature type="domain" description="PDZ GRASP-type" evidence="7">
    <location>
        <begin position="106"/>
        <end position="195"/>
    </location>
</feature>
<feature type="domain" description="PDZ GRASP-type" evidence="7">
    <location>
        <begin position="10"/>
        <end position="100"/>
    </location>
</feature>
<evidence type="ECO:0000259" key="6">
    <source>
        <dbReference type="PROSITE" id="PS50106"/>
    </source>
</evidence>
<keyword evidence="9" id="KW-1185">Reference proteome</keyword>